<dbReference type="SUPFAM" id="SSF46689">
    <property type="entry name" value="Homeodomain-like"/>
    <property type="match status" value="1"/>
</dbReference>
<keyword evidence="1" id="KW-0678">Repressor</keyword>
<dbReference type="RefSeq" id="WP_377425159.1">
    <property type="nucleotide sequence ID" value="NZ_JBHSPR010000018.1"/>
</dbReference>
<evidence type="ECO:0000256" key="3">
    <source>
        <dbReference type="ARBA" id="ARBA00023125"/>
    </source>
</evidence>
<evidence type="ECO:0000313" key="7">
    <source>
        <dbReference type="EMBL" id="MFC6019319.1"/>
    </source>
</evidence>
<dbReference type="Gene3D" id="1.10.357.10">
    <property type="entry name" value="Tetracycline Repressor, domain 2"/>
    <property type="match status" value="1"/>
</dbReference>
<evidence type="ECO:0000259" key="6">
    <source>
        <dbReference type="PROSITE" id="PS50977"/>
    </source>
</evidence>
<accession>A0ABW1KCH1</accession>
<proteinExistence type="predicted"/>
<reference evidence="8" key="1">
    <citation type="journal article" date="2019" name="Int. J. Syst. Evol. Microbiol.">
        <title>The Global Catalogue of Microorganisms (GCM) 10K type strain sequencing project: providing services to taxonomists for standard genome sequencing and annotation.</title>
        <authorList>
            <consortium name="The Broad Institute Genomics Platform"/>
            <consortium name="The Broad Institute Genome Sequencing Center for Infectious Disease"/>
            <person name="Wu L."/>
            <person name="Ma J."/>
        </authorList>
    </citation>
    <scope>NUCLEOTIDE SEQUENCE [LARGE SCALE GENOMIC DNA]</scope>
    <source>
        <strain evidence="8">ZS-35-S2</strain>
    </source>
</reference>
<evidence type="ECO:0000313" key="8">
    <source>
        <dbReference type="Proteomes" id="UP001596203"/>
    </source>
</evidence>
<dbReference type="PANTHER" id="PTHR30055:SF151">
    <property type="entry name" value="TRANSCRIPTIONAL REGULATORY PROTEIN"/>
    <property type="match status" value="1"/>
</dbReference>
<name>A0ABW1KCH1_9ACTN</name>
<feature type="DNA-binding region" description="H-T-H motif" evidence="5">
    <location>
        <begin position="23"/>
        <end position="42"/>
    </location>
</feature>
<evidence type="ECO:0000256" key="4">
    <source>
        <dbReference type="ARBA" id="ARBA00023163"/>
    </source>
</evidence>
<gene>
    <name evidence="7" type="ORF">ACFP2T_24320</name>
</gene>
<sequence>MTRDDIVAAALRVIDTDGLDALTMRRLGAELGVAAMSLYRHLSNRDAVLAAVVNHLAAEAVTDLEPGDSWSEALTRFGTVYRRMLLAHPRAVPLLATHPMDIDAGLRLMGGVLDRFAAAGLSQAEALTAVQSVAVFVLGHALAQVGTPPGTPAAPPETPEVAEYYERWFDAGLTAMVSGFAARHRR</sequence>
<dbReference type="Proteomes" id="UP001596203">
    <property type="component" value="Unassembled WGS sequence"/>
</dbReference>
<keyword evidence="4" id="KW-0804">Transcription</keyword>
<dbReference type="InterPro" id="IPR004111">
    <property type="entry name" value="Repressor_TetR_C"/>
</dbReference>
<evidence type="ECO:0000256" key="1">
    <source>
        <dbReference type="ARBA" id="ARBA00022491"/>
    </source>
</evidence>
<dbReference type="InterPro" id="IPR001647">
    <property type="entry name" value="HTH_TetR"/>
</dbReference>
<feature type="domain" description="HTH tetR-type" evidence="6">
    <location>
        <begin position="1"/>
        <end position="60"/>
    </location>
</feature>
<organism evidence="7 8">
    <name type="scientific">Plantactinospora solaniradicis</name>
    <dbReference type="NCBI Taxonomy" id="1723736"/>
    <lineage>
        <taxon>Bacteria</taxon>
        <taxon>Bacillati</taxon>
        <taxon>Actinomycetota</taxon>
        <taxon>Actinomycetes</taxon>
        <taxon>Micromonosporales</taxon>
        <taxon>Micromonosporaceae</taxon>
        <taxon>Plantactinospora</taxon>
    </lineage>
</organism>
<dbReference type="Pfam" id="PF02909">
    <property type="entry name" value="TetR_C_1"/>
    <property type="match status" value="1"/>
</dbReference>
<dbReference type="PANTHER" id="PTHR30055">
    <property type="entry name" value="HTH-TYPE TRANSCRIPTIONAL REGULATOR RUTR"/>
    <property type="match status" value="1"/>
</dbReference>
<dbReference type="PROSITE" id="PS50977">
    <property type="entry name" value="HTH_TETR_2"/>
    <property type="match status" value="1"/>
</dbReference>
<keyword evidence="8" id="KW-1185">Reference proteome</keyword>
<evidence type="ECO:0000256" key="5">
    <source>
        <dbReference type="PROSITE-ProRule" id="PRU00335"/>
    </source>
</evidence>
<comment type="caution">
    <text evidence="7">The sequence shown here is derived from an EMBL/GenBank/DDBJ whole genome shotgun (WGS) entry which is preliminary data.</text>
</comment>
<dbReference type="InterPro" id="IPR050109">
    <property type="entry name" value="HTH-type_TetR-like_transc_reg"/>
</dbReference>
<dbReference type="PRINTS" id="PR00400">
    <property type="entry name" value="TETREPRESSOR"/>
</dbReference>
<dbReference type="InterPro" id="IPR036271">
    <property type="entry name" value="Tet_transcr_reg_TetR-rel_C_sf"/>
</dbReference>
<dbReference type="EMBL" id="JBHSPR010000018">
    <property type="protein sequence ID" value="MFC6019319.1"/>
    <property type="molecule type" value="Genomic_DNA"/>
</dbReference>
<evidence type="ECO:0000256" key="2">
    <source>
        <dbReference type="ARBA" id="ARBA00023015"/>
    </source>
</evidence>
<dbReference type="InterPro" id="IPR009057">
    <property type="entry name" value="Homeodomain-like_sf"/>
</dbReference>
<dbReference type="Pfam" id="PF00440">
    <property type="entry name" value="TetR_N"/>
    <property type="match status" value="1"/>
</dbReference>
<keyword evidence="2" id="KW-0805">Transcription regulation</keyword>
<dbReference type="SUPFAM" id="SSF48498">
    <property type="entry name" value="Tetracyclin repressor-like, C-terminal domain"/>
    <property type="match status" value="1"/>
</dbReference>
<protein>
    <submittedName>
        <fullName evidence="7">TetR/AcrR family transcriptional regulator</fullName>
    </submittedName>
</protein>
<keyword evidence="3 5" id="KW-0238">DNA-binding</keyword>
<dbReference type="InterPro" id="IPR003012">
    <property type="entry name" value="Tet_transcr_reg_TetR"/>
</dbReference>